<comment type="subcellular location">
    <subcellularLocation>
        <location evidence="1">Membrane</location>
        <topology evidence="1">Multi-pass membrane protein</topology>
    </subcellularLocation>
</comment>
<evidence type="ECO:0000256" key="2">
    <source>
        <dbReference type="ARBA" id="ARBA00022692"/>
    </source>
</evidence>
<dbReference type="InterPro" id="IPR000276">
    <property type="entry name" value="GPCR_Rhodpsn"/>
</dbReference>
<feature type="transmembrane region" description="Helical" evidence="9">
    <location>
        <begin position="24"/>
        <end position="45"/>
    </location>
</feature>
<keyword evidence="12" id="KW-1185">Reference proteome</keyword>
<evidence type="ECO:0000259" key="10">
    <source>
        <dbReference type="PROSITE" id="PS50262"/>
    </source>
</evidence>
<proteinExistence type="inferred from homology"/>
<dbReference type="PROSITE" id="PS00237">
    <property type="entry name" value="G_PROTEIN_RECEP_F1_1"/>
    <property type="match status" value="1"/>
</dbReference>
<keyword evidence="2 8" id="KW-0812">Transmembrane</keyword>
<keyword evidence="6 8" id="KW-0675">Receptor</keyword>
<sequence length="418" mass="47635">MEFDNTSSRLAELNHAESLRHIPIAVYLGLVGVTGCIGNSIVCYIYYSVYTESNSRIFLLCLAVIDLCTCVIDIPLEIITVLNQYNFQESLLCKFTRTGNSLTTLYGSGVLLAIGVDRYLKICRPIGFQISNRAAKLLCIVLFFGTLLLVWPAFFMYGLKTTVIQGEGLNGTECSISDFYQKSVYQTVFQILIFILFSAALCIMIVIYSLIGRKVRFFAYKNERRRSQSNTLDSDDNLDDVPNLKRLQRVDNSNAAENNEYVHMSQSNSKDTVFKEICSNDNTDALKSMDSQTSVIGTIERKKPFRHQPSTTQLDQIKRKRKLARNTTYLMFIVTFSFIIAGLPHLILIILDRIIDNFVLNMNAGGKVVYRLFLRSYFLGATVNPIIYSIFDRRFRNACRSVARKLKLKVCRIEEHDV</sequence>
<accession>A0A6J8CKU7</accession>
<dbReference type="InterPro" id="IPR017452">
    <property type="entry name" value="GPCR_Rhodpsn_7TM"/>
</dbReference>
<keyword evidence="3 9" id="KW-1133">Transmembrane helix</keyword>
<keyword evidence="4 8" id="KW-0297">G-protein coupled receptor</keyword>
<dbReference type="CDD" id="cd00637">
    <property type="entry name" value="7tm_classA_rhodopsin-like"/>
    <property type="match status" value="1"/>
</dbReference>
<dbReference type="GO" id="GO:0004930">
    <property type="term" value="F:G protein-coupled receptor activity"/>
    <property type="evidence" value="ECO:0007669"/>
    <property type="project" value="UniProtKB-KW"/>
</dbReference>
<feature type="transmembrane region" description="Helical" evidence="9">
    <location>
        <begin position="57"/>
        <end position="79"/>
    </location>
</feature>
<dbReference type="PRINTS" id="PR00237">
    <property type="entry name" value="GPCRRHODOPSN"/>
</dbReference>
<evidence type="ECO:0000256" key="4">
    <source>
        <dbReference type="ARBA" id="ARBA00023040"/>
    </source>
</evidence>
<dbReference type="OrthoDB" id="6082926at2759"/>
<evidence type="ECO:0000256" key="7">
    <source>
        <dbReference type="ARBA" id="ARBA00023224"/>
    </source>
</evidence>
<dbReference type="EMBL" id="CACVKT020005606">
    <property type="protein sequence ID" value="CAC5396196.1"/>
    <property type="molecule type" value="Genomic_DNA"/>
</dbReference>
<keyword evidence="5 9" id="KW-0472">Membrane</keyword>
<evidence type="ECO:0000256" key="1">
    <source>
        <dbReference type="ARBA" id="ARBA00004141"/>
    </source>
</evidence>
<dbReference type="PANTHER" id="PTHR24243">
    <property type="entry name" value="G-PROTEIN COUPLED RECEPTOR"/>
    <property type="match status" value="1"/>
</dbReference>
<feature type="transmembrane region" description="Helical" evidence="9">
    <location>
        <begin position="370"/>
        <end position="391"/>
    </location>
</feature>
<organism evidence="11 12">
    <name type="scientific">Mytilus coruscus</name>
    <name type="common">Sea mussel</name>
    <dbReference type="NCBI Taxonomy" id="42192"/>
    <lineage>
        <taxon>Eukaryota</taxon>
        <taxon>Metazoa</taxon>
        <taxon>Spiralia</taxon>
        <taxon>Lophotrochozoa</taxon>
        <taxon>Mollusca</taxon>
        <taxon>Bivalvia</taxon>
        <taxon>Autobranchia</taxon>
        <taxon>Pteriomorphia</taxon>
        <taxon>Mytilida</taxon>
        <taxon>Mytiloidea</taxon>
        <taxon>Mytilidae</taxon>
        <taxon>Mytilinae</taxon>
        <taxon>Mytilus</taxon>
    </lineage>
</organism>
<feature type="transmembrane region" description="Helical" evidence="9">
    <location>
        <begin position="188"/>
        <end position="211"/>
    </location>
</feature>
<feature type="transmembrane region" description="Helical" evidence="9">
    <location>
        <begin position="328"/>
        <end position="350"/>
    </location>
</feature>
<reference evidence="11 12" key="1">
    <citation type="submission" date="2020-06" db="EMBL/GenBank/DDBJ databases">
        <authorList>
            <person name="Li R."/>
            <person name="Bekaert M."/>
        </authorList>
    </citation>
    <scope>NUCLEOTIDE SEQUENCE [LARGE SCALE GENOMIC DNA]</scope>
    <source>
        <strain evidence="12">wild</strain>
    </source>
</reference>
<name>A0A6J8CKU7_MYTCO</name>
<evidence type="ECO:0000313" key="12">
    <source>
        <dbReference type="Proteomes" id="UP000507470"/>
    </source>
</evidence>
<keyword evidence="7 8" id="KW-0807">Transducer</keyword>
<dbReference type="AlphaFoldDB" id="A0A6J8CKU7"/>
<evidence type="ECO:0000256" key="3">
    <source>
        <dbReference type="ARBA" id="ARBA00022989"/>
    </source>
</evidence>
<evidence type="ECO:0000256" key="6">
    <source>
        <dbReference type="ARBA" id="ARBA00023170"/>
    </source>
</evidence>
<protein>
    <submittedName>
        <fullName evidence="11">CCKAR</fullName>
    </submittedName>
</protein>
<dbReference type="GO" id="GO:0005886">
    <property type="term" value="C:plasma membrane"/>
    <property type="evidence" value="ECO:0007669"/>
    <property type="project" value="TreeGrafter"/>
</dbReference>
<feature type="transmembrane region" description="Helical" evidence="9">
    <location>
        <begin position="137"/>
        <end position="159"/>
    </location>
</feature>
<feature type="domain" description="G-protein coupled receptors family 1 profile" evidence="10">
    <location>
        <begin position="38"/>
        <end position="388"/>
    </location>
</feature>
<feature type="transmembrane region" description="Helical" evidence="9">
    <location>
        <begin position="99"/>
        <end position="116"/>
    </location>
</feature>
<dbReference type="Proteomes" id="UP000507470">
    <property type="component" value="Unassembled WGS sequence"/>
</dbReference>
<dbReference type="Gene3D" id="1.20.1070.10">
    <property type="entry name" value="Rhodopsin 7-helix transmembrane proteins"/>
    <property type="match status" value="1"/>
</dbReference>
<gene>
    <name evidence="11" type="ORF">MCOR_30791</name>
</gene>
<dbReference type="PROSITE" id="PS50262">
    <property type="entry name" value="G_PROTEIN_RECEP_F1_2"/>
    <property type="match status" value="1"/>
</dbReference>
<evidence type="ECO:0000313" key="11">
    <source>
        <dbReference type="EMBL" id="CAC5396196.1"/>
    </source>
</evidence>
<comment type="similarity">
    <text evidence="8">Belongs to the G-protein coupled receptor 1 family.</text>
</comment>
<evidence type="ECO:0000256" key="9">
    <source>
        <dbReference type="SAM" id="Phobius"/>
    </source>
</evidence>
<evidence type="ECO:0000256" key="8">
    <source>
        <dbReference type="RuleBase" id="RU000688"/>
    </source>
</evidence>
<evidence type="ECO:0000256" key="5">
    <source>
        <dbReference type="ARBA" id="ARBA00023136"/>
    </source>
</evidence>
<dbReference type="Pfam" id="PF00001">
    <property type="entry name" value="7tm_1"/>
    <property type="match status" value="1"/>
</dbReference>
<dbReference type="PANTHER" id="PTHR24243:SF224">
    <property type="entry name" value="G-PROTEIN COUPLED RECEPTOR 19-RELATED"/>
    <property type="match status" value="1"/>
</dbReference>
<dbReference type="SUPFAM" id="SSF81321">
    <property type="entry name" value="Family A G protein-coupled receptor-like"/>
    <property type="match status" value="1"/>
</dbReference>